<feature type="region of interest" description="Disordered" evidence="1">
    <location>
        <begin position="211"/>
        <end position="243"/>
    </location>
</feature>
<evidence type="ECO:0000313" key="3">
    <source>
        <dbReference type="Proteomes" id="UP000316270"/>
    </source>
</evidence>
<evidence type="ECO:0000256" key="1">
    <source>
        <dbReference type="SAM" id="MobiDB-lite"/>
    </source>
</evidence>
<protein>
    <submittedName>
        <fullName evidence="2">Uncharacterized protein</fullName>
    </submittedName>
</protein>
<dbReference type="OrthoDB" id="10380229at2759"/>
<keyword evidence="3" id="KW-1185">Reference proteome</keyword>
<reference evidence="2 3" key="1">
    <citation type="submission" date="2019-07" db="EMBL/GenBank/DDBJ databases">
        <title>Finished genome of Venturia effusa.</title>
        <authorList>
            <person name="Young C.A."/>
            <person name="Cox M.P."/>
            <person name="Ganley A.R.D."/>
            <person name="David W.J."/>
        </authorList>
    </citation>
    <scope>NUCLEOTIDE SEQUENCE [LARGE SCALE GENOMIC DNA]</scope>
    <source>
        <strain evidence="3">albino</strain>
    </source>
</reference>
<dbReference type="AlphaFoldDB" id="A0A517LEL5"/>
<accession>A0A517LEL5</accession>
<sequence length="269" mass="31029">MAQERVPANFLSLARELRQEILVESYAYESLEGEAVIGRTIAQRSILNDILEGSWTFTKHMTDIEEWVTALKRSVQYDSNVSGDVDYAKSKWFKDLQTERSWREQCAEKFWPALHDPQPSHTSMKELFWKITREGRAPWARVHCKLYLLNRKWWHETQARNDWTAKCAEVSRSSGCPRKEDGSKDVEALWLMTDNYISAPWDAGARRRHNSCSSSGEEWVGPSGVSWDKSGEHHPPSTWNNAGPEHISIVEAADRDVAWLQQQAVAYFT</sequence>
<name>A0A517LEL5_9PEZI</name>
<dbReference type="Proteomes" id="UP000316270">
    <property type="component" value="Chromosome 10"/>
</dbReference>
<organism evidence="2 3">
    <name type="scientific">Venturia effusa</name>
    <dbReference type="NCBI Taxonomy" id="50376"/>
    <lineage>
        <taxon>Eukaryota</taxon>
        <taxon>Fungi</taxon>
        <taxon>Dikarya</taxon>
        <taxon>Ascomycota</taxon>
        <taxon>Pezizomycotina</taxon>
        <taxon>Dothideomycetes</taxon>
        <taxon>Pleosporomycetidae</taxon>
        <taxon>Venturiales</taxon>
        <taxon>Venturiaceae</taxon>
        <taxon>Venturia</taxon>
    </lineage>
</organism>
<evidence type="ECO:0000313" key="2">
    <source>
        <dbReference type="EMBL" id="QDS74082.1"/>
    </source>
</evidence>
<dbReference type="EMBL" id="CP042194">
    <property type="protein sequence ID" value="QDS74082.1"/>
    <property type="molecule type" value="Genomic_DNA"/>
</dbReference>
<gene>
    <name evidence="2" type="ORF">FKW77_009541</name>
</gene>
<proteinExistence type="predicted"/>